<evidence type="ECO:0008006" key="3">
    <source>
        <dbReference type="Google" id="ProtNLM"/>
    </source>
</evidence>
<gene>
    <name evidence="1" type="ORF">H6G83_27280</name>
</gene>
<reference evidence="1 2" key="1">
    <citation type="journal article" date="2020" name="ISME J.">
        <title>Comparative genomics reveals insights into cyanobacterial evolution and habitat adaptation.</title>
        <authorList>
            <person name="Chen M.Y."/>
            <person name="Teng W.K."/>
            <person name="Zhao L."/>
            <person name="Hu C.X."/>
            <person name="Zhou Y.K."/>
            <person name="Han B.P."/>
            <person name="Song L.R."/>
            <person name="Shu W.S."/>
        </authorList>
    </citation>
    <scope>NUCLEOTIDE SEQUENCE [LARGE SCALE GENOMIC DNA]</scope>
    <source>
        <strain evidence="1 2">FACHB-119</strain>
    </source>
</reference>
<dbReference type="RefSeq" id="WP_190477893.1">
    <property type="nucleotide sequence ID" value="NZ_JACJSG010000047.1"/>
</dbReference>
<sequence>MIAYIVCEGIFDVHLLKLVLPEELLNNVEIVSAGGLSAVKSLARSLIVRRQVPVAIVVDADSVAPEVVQERLKNIEELVESVSVNTPIKVIAAVPQTEIIFFQDIGLLSRLLGYEPSQEMLTSAAFQPCKTLKKLLSQSHNKDSFSQVINELTNEDLEILRQAPFIQELIHFLQSVQEKATVNI</sequence>
<keyword evidence="2" id="KW-1185">Reference proteome</keyword>
<evidence type="ECO:0000313" key="1">
    <source>
        <dbReference type="EMBL" id="MBD2504271.1"/>
    </source>
</evidence>
<dbReference type="Proteomes" id="UP000661112">
    <property type="component" value="Unassembled WGS sequence"/>
</dbReference>
<name>A0ABR8DBE1_9NOST</name>
<organism evidence="1 2">
    <name type="scientific">Anabaena azotica FACHB-119</name>
    <dbReference type="NCBI Taxonomy" id="947527"/>
    <lineage>
        <taxon>Bacteria</taxon>
        <taxon>Bacillati</taxon>
        <taxon>Cyanobacteriota</taxon>
        <taxon>Cyanophyceae</taxon>
        <taxon>Nostocales</taxon>
        <taxon>Nostocaceae</taxon>
        <taxon>Anabaena</taxon>
        <taxon>Anabaena azotica</taxon>
    </lineage>
</organism>
<dbReference type="EMBL" id="JACJSG010000047">
    <property type="protein sequence ID" value="MBD2504271.1"/>
    <property type="molecule type" value="Genomic_DNA"/>
</dbReference>
<accession>A0ABR8DBE1</accession>
<comment type="caution">
    <text evidence="1">The sequence shown here is derived from an EMBL/GenBank/DDBJ whole genome shotgun (WGS) entry which is preliminary data.</text>
</comment>
<protein>
    <recommendedName>
        <fullName evidence="3">DUF4276 family protein</fullName>
    </recommendedName>
</protein>
<evidence type="ECO:0000313" key="2">
    <source>
        <dbReference type="Proteomes" id="UP000661112"/>
    </source>
</evidence>
<proteinExistence type="predicted"/>